<dbReference type="GO" id="GO:0016973">
    <property type="term" value="P:poly(A)+ mRNA export from nucleus"/>
    <property type="evidence" value="ECO:0007669"/>
    <property type="project" value="TreeGrafter"/>
</dbReference>
<dbReference type="GO" id="GO:0071763">
    <property type="term" value="P:nuclear membrane organization"/>
    <property type="evidence" value="ECO:0007669"/>
    <property type="project" value="TreeGrafter"/>
</dbReference>
<feature type="compositionally biased region" description="Polar residues" evidence="1">
    <location>
        <begin position="692"/>
        <end position="711"/>
    </location>
</feature>
<feature type="region of interest" description="Disordered" evidence="1">
    <location>
        <begin position="644"/>
        <end position="715"/>
    </location>
</feature>
<feature type="region of interest" description="Disordered" evidence="1">
    <location>
        <begin position="455"/>
        <end position="485"/>
    </location>
</feature>
<name>A0AAV1XIP1_LUPLU</name>
<evidence type="ECO:0000256" key="1">
    <source>
        <dbReference type="SAM" id="MobiDB-lite"/>
    </source>
</evidence>
<reference evidence="2 3" key="1">
    <citation type="submission" date="2024-03" db="EMBL/GenBank/DDBJ databases">
        <authorList>
            <person name="Martinez-Hernandez J."/>
        </authorList>
    </citation>
    <scope>NUCLEOTIDE SEQUENCE [LARGE SCALE GENOMIC DNA]</scope>
</reference>
<feature type="compositionally biased region" description="Low complexity" evidence="1">
    <location>
        <begin position="377"/>
        <end position="388"/>
    </location>
</feature>
<evidence type="ECO:0000313" key="3">
    <source>
        <dbReference type="Proteomes" id="UP001497480"/>
    </source>
</evidence>
<dbReference type="GO" id="GO:0005635">
    <property type="term" value="C:nuclear envelope"/>
    <property type="evidence" value="ECO:0007669"/>
    <property type="project" value="TreeGrafter"/>
</dbReference>
<dbReference type="PANTHER" id="PTHR33416">
    <property type="entry name" value="NUCLEAR PORE COMPLEX PROTEIN NUP1"/>
    <property type="match status" value="1"/>
</dbReference>
<dbReference type="EMBL" id="CAXHTB010000015">
    <property type="protein sequence ID" value="CAL0321203.1"/>
    <property type="molecule type" value="Genomic_DNA"/>
</dbReference>
<feature type="region of interest" description="Disordered" evidence="1">
    <location>
        <begin position="798"/>
        <end position="819"/>
    </location>
</feature>
<organism evidence="2 3">
    <name type="scientific">Lupinus luteus</name>
    <name type="common">European yellow lupine</name>
    <dbReference type="NCBI Taxonomy" id="3873"/>
    <lineage>
        <taxon>Eukaryota</taxon>
        <taxon>Viridiplantae</taxon>
        <taxon>Streptophyta</taxon>
        <taxon>Embryophyta</taxon>
        <taxon>Tracheophyta</taxon>
        <taxon>Spermatophyta</taxon>
        <taxon>Magnoliopsida</taxon>
        <taxon>eudicotyledons</taxon>
        <taxon>Gunneridae</taxon>
        <taxon>Pentapetalae</taxon>
        <taxon>rosids</taxon>
        <taxon>fabids</taxon>
        <taxon>Fabales</taxon>
        <taxon>Fabaceae</taxon>
        <taxon>Papilionoideae</taxon>
        <taxon>50 kb inversion clade</taxon>
        <taxon>genistoids sensu lato</taxon>
        <taxon>core genistoids</taxon>
        <taxon>Genisteae</taxon>
        <taxon>Lupinus</taxon>
    </lineage>
</organism>
<feature type="compositionally biased region" description="Polar residues" evidence="1">
    <location>
        <begin position="1151"/>
        <end position="1174"/>
    </location>
</feature>
<feature type="region of interest" description="Disordered" evidence="1">
    <location>
        <begin position="372"/>
        <end position="406"/>
    </location>
</feature>
<accession>A0AAV1XIP1</accession>
<feature type="compositionally biased region" description="Low complexity" evidence="1">
    <location>
        <begin position="433"/>
        <end position="443"/>
    </location>
</feature>
<proteinExistence type="predicted"/>
<sequence length="1306" mass="136746">MAPEERENPYEGLGTGGKFRKRPFRRTQTTPYDRPSTSLTNPNRNNNNNNNNGWFSKVVKPARKLITYSAHSIFSSLFRKRLPQSQFSGTETEQEVRNNHLEESAFVSINSSGKKQVTVGNGESDAQINCPDGGGLTELEKLLRQKTFTRSEIDHLTALMRSRTVDTPIREEEKRTEVVPSEPMLFSELKDEDPKTPIVENRIENHLPLTPYVTSSVPIEDVASPAELAKAYMGSRPSKVSSSIFGMRSPAAREDPAFLKSNDNLPLSSPVMSIVPRTVKHVGVHENGYPTARTRGRSAIYSMARTPYARIYPTSKGIGRAVEGEPSSSTHSTMDQDMLYGSKQGSVKRRSSALDNDVGSVGPIRRIRHKANLYSKGSGLPPSGSSLSIARSGLGVGAPQQPSSSMRKPIMWDEVKHSHMDLPEENVQDTRPSKSGPLPSKSSEMASKILQQLDKMVSPKEKSSESRLPNVNDKSSTKLSPSMLHGQTLRSMEAVDSSKSLDTVKDNRFNIAPGKLSDSAQKLASQIDKVENGHLKLLAPSDGLVPSVTNADSRNPRNQTNSAAKSVDSFVVKSASYPPQKKRAFHMSAQEDCLDMDDDAYSNGDMSSVLPVDNKMTSPNAMTVKDTFGTESVAQENTRSLSAVMASKSSTISEEAHDRTDDNADGSRVGAKVDVSTSLTSSISDPTFKPATATTRTSFGSHKSASPNGSSAIPPVFNFEPSKDITNSGTIFGLEKVVSSKGLDADVPLVNFGSIGNAGKVPQMLFTSSPVVGESTLPNSGASSDSKLGSSISSATVSAATDSMPKVRESGNVDAKTNIDSVKPSEIPVSSAVTTSLFTPPTSAFTFGQSNGSLAASSSLSSPFTSQNVFSSSPLAASSSSISANSTSSIISSSSSSFSNPLVASSSSMTSSFKFGSSIVPSTGLPVSSSVSEPVETKNREVVGNGNLSSTVFGSSSSAVGNTGSGLFGFSSSATTSQSQGSVIGSSSGSMFTAQASPATSGFATSTQTQSVPLGSSSSSSFFGLTGNTSFSSGNSLFPSTPATNAGFSFGSSSFPSSSSATNIFNSGTTFGFGTPASSSAVNSVSSNNVSSSSLFGSSSWQPRESSPFGSAFNQTSTASVASTSSPTMFSSTPQFSFTSAATTTSTQPTFGNPNSPFTFGSAPVNNDQMTTEDSMAEDTVQATPPATPVFGQQATPPATPIFGQQATPPATAVFGQQATPSATPVFGQQSTPVQSNFVFGASTTSGANPFQFASQQNTTPPNASPFQASGSVEFSAGGGSFSLGTGGGDKSGRRIVKVKGRQRKR</sequence>
<feature type="region of interest" description="Disordered" evidence="1">
    <location>
        <begin position="342"/>
        <end position="361"/>
    </location>
</feature>
<gene>
    <name evidence="2" type="ORF">LLUT_LOCUS22263</name>
</gene>
<feature type="region of interest" description="Disordered" evidence="1">
    <location>
        <begin position="1"/>
        <end position="53"/>
    </location>
</feature>
<feature type="compositionally biased region" description="Polar residues" evidence="1">
    <location>
        <begin position="644"/>
        <end position="653"/>
    </location>
</feature>
<feature type="compositionally biased region" description="Gly residues" evidence="1">
    <location>
        <begin position="1277"/>
        <end position="1290"/>
    </location>
</feature>
<feature type="compositionally biased region" description="Polar residues" evidence="1">
    <location>
        <begin position="675"/>
        <end position="685"/>
    </location>
</feature>
<feature type="region of interest" description="Disordered" evidence="1">
    <location>
        <begin position="1141"/>
        <end position="1178"/>
    </location>
</feature>
<feature type="region of interest" description="Disordered" evidence="1">
    <location>
        <begin position="423"/>
        <end position="443"/>
    </location>
</feature>
<feature type="compositionally biased region" description="Polar residues" evidence="1">
    <location>
        <begin position="1254"/>
        <end position="1273"/>
    </location>
</feature>
<protein>
    <recommendedName>
        <fullName evidence="4">Nuclear pore complex protein</fullName>
    </recommendedName>
</protein>
<feature type="compositionally biased region" description="Polar residues" evidence="1">
    <location>
        <begin position="26"/>
        <end position="40"/>
    </location>
</feature>
<keyword evidence="3" id="KW-1185">Reference proteome</keyword>
<dbReference type="Proteomes" id="UP001497480">
    <property type="component" value="Unassembled WGS sequence"/>
</dbReference>
<feature type="region of interest" description="Disordered" evidence="1">
    <location>
        <begin position="1254"/>
        <end position="1306"/>
    </location>
</feature>
<feature type="compositionally biased region" description="Polar residues" evidence="1">
    <location>
        <begin position="466"/>
        <end position="480"/>
    </location>
</feature>
<evidence type="ECO:0000313" key="2">
    <source>
        <dbReference type="EMBL" id="CAL0321203.1"/>
    </source>
</evidence>
<comment type="caution">
    <text evidence="2">The sequence shown here is derived from an EMBL/GenBank/DDBJ whole genome shotgun (WGS) entry which is preliminary data.</text>
</comment>
<evidence type="ECO:0008006" key="4">
    <source>
        <dbReference type="Google" id="ProtNLM"/>
    </source>
</evidence>
<dbReference type="PANTHER" id="PTHR33416:SF20">
    <property type="entry name" value="NUCLEAR PORE COMPLEX PROTEIN NUP1"/>
    <property type="match status" value="1"/>
</dbReference>
<feature type="compositionally biased region" description="Low complexity" evidence="1">
    <location>
        <begin position="1141"/>
        <end position="1150"/>
    </location>
</feature>
<feature type="compositionally biased region" description="Low complexity" evidence="1">
    <location>
        <begin position="41"/>
        <end position="52"/>
    </location>
</feature>
<feature type="compositionally biased region" description="Basic residues" evidence="1">
    <location>
        <begin position="1294"/>
        <end position="1306"/>
    </location>
</feature>